<evidence type="ECO:0000313" key="1">
    <source>
        <dbReference type="EMBL" id="GAF06765.1"/>
    </source>
</evidence>
<accession>W7Y744</accession>
<dbReference type="Pfam" id="PF13552">
    <property type="entry name" value="DUF4127"/>
    <property type="match status" value="1"/>
</dbReference>
<evidence type="ECO:0008006" key="3">
    <source>
        <dbReference type="Google" id="ProtNLM"/>
    </source>
</evidence>
<sequence length="512" mass="58488">MDKALKIVFVPLDERPCNYEFPYLLAQGTEHQLVRPPMEMMGFKKLPGHTESLWSWTEEQSADADGAILSIDTLLYGGIIPSRLHALKPEEIAMRIQRLRGLKEHNPKLKVFAFQLIMRCPQYSIADEEPDYYADWGREIFRQGFISHRKELAIATSDELKELEHVESQLPVEIMADYMNRRAVNIEAIRMVLDMISDGIIDFMIIPQDDSAPYGHTAKDQQKVRALISNLNLELKTYMYPGADEVGCTLLARMVNENSGKVPMVYPRLAAVQGGFVIPLFEDRFFYESLKYQIIAAGGLIASSAEEADMILLINTPGETMMEAVSQQHSLYSYDIYRNIIELVEYGNYMLRHYRKPVAIADVGYANGGDLKLVKMLRQKEMLFELAGYAGWNTSSNTLGTVICQSMLYLYYGRTQAHLDFLSLRYAEDVCYCAVVRETLNSGEVASMGLNKFQLDGQRGQVSHLVWRRLEETLDCIINTKQGRVEITDCYMPWNRTFEVGLSTRFLTDKDK</sequence>
<name>W7Y744_9BACL</name>
<protein>
    <recommendedName>
        <fullName evidence="3">DUF4127 family protein</fullName>
    </recommendedName>
</protein>
<evidence type="ECO:0000313" key="2">
    <source>
        <dbReference type="Proteomes" id="UP000019364"/>
    </source>
</evidence>
<dbReference type="eggNOG" id="ENOG502Z7Q0">
    <property type="taxonomic scope" value="Bacteria"/>
</dbReference>
<comment type="caution">
    <text evidence="1">The sequence shown here is derived from an EMBL/GenBank/DDBJ whole genome shotgun (WGS) entry which is preliminary data.</text>
</comment>
<dbReference type="RefSeq" id="WP_036646242.1">
    <property type="nucleotide sequence ID" value="NZ_BAVZ01000002.1"/>
</dbReference>
<reference evidence="1 2" key="1">
    <citation type="journal article" date="2014" name="Genome Announc.">
        <title>Draft Genome Sequence of Paenibacillus pini JCM 16418T, Isolated from the Rhizosphere of Pine Tree.</title>
        <authorList>
            <person name="Yuki M."/>
            <person name="Oshima K."/>
            <person name="Suda W."/>
            <person name="Oshida Y."/>
            <person name="Kitamura K."/>
            <person name="Iida Y."/>
            <person name="Hattori M."/>
            <person name="Ohkuma M."/>
        </authorList>
    </citation>
    <scope>NUCLEOTIDE SEQUENCE [LARGE SCALE GENOMIC DNA]</scope>
    <source>
        <strain evidence="1 2">JCM 16418</strain>
    </source>
</reference>
<organism evidence="1 2">
    <name type="scientific">Paenibacillus pini JCM 16418</name>
    <dbReference type="NCBI Taxonomy" id="1236976"/>
    <lineage>
        <taxon>Bacteria</taxon>
        <taxon>Bacillati</taxon>
        <taxon>Bacillota</taxon>
        <taxon>Bacilli</taxon>
        <taxon>Bacillales</taxon>
        <taxon>Paenibacillaceae</taxon>
        <taxon>Paenibacillus</taxon>
    </lineage>
</organism>
<dbReference type="AlphaFoldDB" id="W7Y744"/>
<proteinExistence type="predicted"/>
<gene>
    <name evidence="1" type="ORF">JCM16418_746</name>
</gene>
<dbReference type="STRING" id="1236976.JCM16418_746"/>
<dbReference type="Proteomes" id="UP000019364">
    <property type="component" value="Unassembled WGS sequence"/>
</dbReference>
<keyword evidence="2" id="KW-1185">Reference proteome</keyword>
<dbReference type="OrthoDB" id="9789552at2"/>
<dbReference type="EMBL" id="BAVZ01000002">
    <property type="protein sequence ID" value="GAF06765.1"/>
    <property type="molecule type" value="Genomic_DNA"/>
</dbReference>
<dbReference type="InterPro" id="IPR025394">
    <property type="entry name" value="DUF4127"/>
</dbReference>